<proteinExistence type="predicted"/>
<keyword evidence="2 4" id="KW-0067">ATP-binding</keyword>
<dbReference type="Pfam" id="PF00005">
    <property type="entry name" value="ABC_tran"/>
    <property type="match status" value="1"/>
</dbReference>
<keyword evidence="5" id="KW-1185">Reference proteome</keyword>
<accession>A0A7K3WQ36</accession>
<dbReference type="GO" id="GO:0016887">
    <property type="term" value="F:ATP hydrolysis activity"/>
    <property type="evidence" value="ECO:0007669"/>
    <property type="project" value="InterPro"/>
</dbReference>
<dbReference type="PANTHER" id="PTHR24220:SF659">
    <property type="entry name" value="TRANSPORTER, PUTATIVE-RELATED"/>
    <property type="match status" value="1"/>
</dbReference>
<dbReference type="Gene3D" id="3.40.50.300">
    <property type="entry name" value="P-loop containing nucleotide triphosphate hydrolases"/>
    <property type="match status" value="1"/>
</dbReference>
<dbReference type="Proteomes" id="UP000486602">
    <property type="component" value="Unassembled WGS sequence"/>
</dbReference>
<dbReference type="InterPro" id="IPR027417">
    <property type="entry name" value="P-loop_NTPase"/>
</dbReference>
<dbReference type="SUPFAM" id="SSF52540">
    <property type="entry name" value="P-loop containing nucleoside triphosphate hydrolases"/>
    <property type="match status" value="1"/>
</dbReference>
<reference evidence="4 5" key="1">
    <citation type="submission" date="2020-02" db="EMBL/GenBank/DDBJ databases">
        <title>Out from the shadows clarifying the taxonomy of the family Cryomorphaceae and related taxa by utilizing the GTDB taxonomic framework.</title>
        <authorList>
            <person name="Bowman J.P."/>
        </authorList>
    </citation>
    <scope>NUCLEOTIDE SEQUENCE [LARGE SCALE GENOMIC DNA]</scope>
    <source>
        <strain evidence="4 5">QSSC 1-22</strain>
    </source>
</reference>
<evidence type="ECO:0000259" key="3">
    <source>
        <dbReference type="PROSITE" id="PS50893"/>
    </source>
</evidence>
<keyword evidence="1" id="KW-0547">Nucleotide-binding</keyword>
<evidence type="ECO:0000313" key="4">
    <source>
        <dbReference type="EMBL" id="NEN23770.1"/>
    </source>
</evidence>
<comment type="caution">
    <text evidence="4">The sequence shown here is derived from an EMBL/GenBank/DDBJ whole genome shotgun (WGS) entry which is preliminary data.</text>
</comment>
<protein>
    <submittedName>
        <fullName evidence="4">ATP-binding cassette domain-containing protein</fullName>
    </submittedName>
</protein>
<dbReference type="EMBL" id="JAAGVY010000015">
    <property type="protein sequence ID" value="NEN23770.1"/>
    <property type="molecule type" value="Genomic_DNA"/>
</dbReference>
<dbReference type="PROSITE" id="PS50893">
    <property type="entry name" value="ABC_TRANSPORTER_2"/>
    <property type="match status" value="1"/>
</dbReference>
<sequence length="208" mass="22740">MLSVRNLSYSYQNGTMISFPDFEISKNDRLLITGNSGTGKTTLLHLLSGLLMMQKGEIIISGSNLSALSQQKLDKFRGRNIGLVFQQPKFISSINVLENIKVAQLFGFGKVNTQDATSLLNELGIGDKAQKSTNELSGGERQRLAIARALAAKPTLVLADEPTSSLDDDNAEMVYELLHQEAVKNGATLIVVSHDQRLKSKFENMVAL</sequence>
<dbReference type="InterPro" id="IPR017871">
    <property type="entry name" value="ABC_transporter-like_CS"/>
</dbReference>
<dbReference type="GO" id="GO:0005886">
    <property type="term" value="C:plasma membrane"/>
    <property type="evidence" value="ECO:0007669"/>
    <property type="project" value="TreeGrafter"/>
</dbReference>
<evidence type="ECO:0000256" key="2">
    <source>
        <dbReference type="ARBA" id="ARBA00022840"/>
    </source>
</evidence>
<dbReference type="GO" id="GO:0005524">
    <property type="term" value="F:ATP binding"/>
    <property type="evidence" value="ECO:0007669"/>
    <property type="project" value="UniProtKB-KW"/>
</dbReference>
<dbReference type="AlphaFoldDB" id="A0A7K3WQ36"/>
<dbReference type="InterPro" id="IPR015854">
    <property type="entry name" value="ABC_transpr_LolD-like"/>
</dbReference>
<dbReference type="PROSITE" id="PS00211">
    <property type="entry name" value="ABC_TRANSPORTER_1"/>
    <property type="match status" value="1"/>
</dbReference>
<name>A0A7K3WQ36_9FLAO</name>
<feature type="domain" description="ABC transporter" evidence="3">
    <location>
        <begin position="2"/>
        <end position="208"/>
    </location>
</feature>
<dbReference type="SMART" id="SM00382">
    <property type="entry name" value="AAA"/>
    <property type="match status" value="1"/>
</dbReference>
<evidence type="ECO:0000256" key="1">
    <source>
        <dbReference type="ARBA" id="ARBA00022741"/>
    </source>
</evidence>
<dbReference type="GO" id="GO:0022857">
    <property type="term" value="F:transmembrane transporter activity"/>
    <property type="evidence" value="ECO:0007669"/>
    <property type="project" value="TreeGrafter"/>
</dbReference>
<organism evidence="4 5">
    <name type="scientific">Cryomorpha ignava</name>
    <dbReference type="NCBI Taxonomy" id="101383"/>
    <lineage>
        <taxon>Bacteria</taxon>
        <taxon>Pseudomonadati</taxon>
        <taxon>Bacteroidota</taxon>
        <taxon>Flavobacteriia</taxon>
        <taxon>Flavobacteriales</taxon>
        <taxon>Cryomorphaceae</taxon>
        <taxon>Cryomorpha</taxon>
    </lineage>
</organism>
<dbReference type="InterPro" id="IPR003439">
    <property type="entry name" value="ABC_transporter-like_ATP-bd"/>
</dbReference>
<dbReference type="PANTHER" id="PTHR24220">
    <property type="entry name" value="IMPORT ATP-BINDING PROTEIN"/>
    <property type="match status" value="1"/>
</dbReference>
<dbReference type="InterPro" id="IPR003593">
    <property type="entry name" value="AAA+_ATPase"/>
</dbReference>
<evidence type="ECO:0000313" key="5">
    <source>
        <dbReference type="Proteomes" id="UP000486602"/>
    </source>
</evidence>
<gene>
    <name evidence="4" type="ORF">G3O08_09680</name>
</gene>